<gene>
    <name evidence="7" type="ORF">C7435_1089</name>
</gene>
<feature type="region of interest" description="Disordered" evidence="5">
    <location>
        <begin position="174"/>
        <end position="204"/>
    </location>
</feature>
<dbReference type="PANTHER" id="PTHR38107">
    <property type="match status" value="1"/>
</dbReference>
<evidence type="ECO:0000256" key="3">
    <source>
        <dbReference type="ARBA" id="ARBA00023200"/>
    </source>
</evidence>
<dbReference type="InterPro" id="IPR002196">
    <property type="entry name" value="Glyco_hydro_24"/>
</dbReference>
<comment type="similarity">
    <text evidence="4">Belongs to the glycosyl hydrolase 24 family.</text>
</comment>
<evidence type="ECO:0000313" key="7">
    <source>
        <dbReference type="EMBL" id="RKR03141.1"/>
    </source>
</evidence>
<dbReference type="OrthoDB" id="5327667at2"/>
<name>A0A495DKK5_9PROT</name>
<feature type="region of interest" description="Disordered" evidence="5">
    <location>
        <begin position="325"/>
        <end position="359"/>
    </location>
</feature>
<organism evidence="7 8">
    <name type="scientific">Maricaulis maris</name>
    <dbReference type="NCBI Taxonomy" id="74318"/>
    <lineage>
        <taxon>Bacteria</taxon>
        <taxon>Pseudomonadati</taxon>
        <taxon>Pseudomonadota</taxon>
        <taxon>Alphaproteobacteria</taxon>
        <taxon>Maricaulales</taxon>
        <taxon>Maricaulaceae</taxon>
        <taxon>Maricaulis</taxon>
    </lineage>
</organism>
<dbReference type="PANTHER" id="PTHR38107:SF3">
    <property type="entry name" value="LYSOZYME RRRD-RELATED"/>
    <property type="match status" value="1"/>
</dbReference>
<keyword evidence="2 4" id="KW-0081">Bacteriolytic enzyme</keyword>
<feature type="transmembrane region" description="Helical" evidence="6">
    <location>
        <begin position="625"/>
        <end position="647"/>
    </location>
</feature>
<dbReference type="CDD" id="cd00737">
    <property type="entry name" value="lyz_endolysin_autolysin"/>
    <property type="match status" value="1"/>
</dbReference>
<evidence type="ECO:0000256" key="5">
    <source>
        <dbReference type="SAM" id="MobiDB-lite"/>
    </source>
</evidence>
<dbReference type="InterPro" id="IPR023347">
    <property type="entry name" value="Lysozyme_dom_sf"/>
</dbReference>
<keyword evidence="3" id="KW-1035">Host cytoplasm</keyword>
<dbReference type="EC" id="3.2.1.17" evidence="4"/>
<dbReference type="InterPro" id="IPR033907">
    <property type="entry name" value="Endolysin_autolysin"/>
</dbReference>
<accession>A0A495DKK5</accession>
<feature type="compositionally biased region" description="Pro residues" evidence="5">
    <location>
        <begin position="178"/>
        <end position="195"/>
    </location>
</feature>
<keyword evidence="6" id="KW-1133">Transmembrane helix</keyword>
<keyword evidence="4" id="KW-0326">Glycosidase</keyword>
<feature type="region of interest" description="Disordered" evidence="5">
    <location>
        <begin position="278"/>
        <end position="312"/>
    </location>
</feature>
<evidence type="ECO:0000256" key="6">
    <source>
        <dbReference type="SAM" id="Phobius"/>
    </source>
</evidence>
<dbReference type="InterPro" id="IPR023346">
    <property type="entry name" value="Lysozyme-like_dom_sf"/>
</dbReference>
<keyword evidence="6" id="KW-0472">Membrane</keyword>
<dbReference type="Proteomes" id="UP000273675">
    <property type="component" value="Unassembled WGS sequence"/>
</dbReference>
<sequence length="660" mass="69502">MKPRLKTSPAARELIKRFEPFRSEAERGDDGRWVVGYGHRAAAKPGVRVTEDEASLLLIYDVMRAEEVVDDSITGPLSRGQRDALTSFVHDVGVDRFRGSDVARYLFEGRARAAGEALAAFGDGISPRREAESTLFLDALMPAQPGRARKSEPVELVIKIEHPTEERVLEGAIAGADAPPPPEAYSDLPPPPPPLDAGQVRRREAEDEIARILAAVQALPPEVRQDLTDEAMAPVAEAVSDMRDDPVDARFEAVEELEAETGSDASPEAITADDVAVEAEAPTEADTDPGEDRDGVAALDTHDAPATDPESAAERVIARMAEEIGDDVADDPSAAEATDTVDASAQGDTAAEAEERAVPASMPAPVAAFDLPDGMGLGFVLTNRQPVAVTEPEVDVETVAEQADAASQGPAELPERYSLDLPSGTGLGYALTSIMQGSFRADAEPETAPVDEVVDTINAGTADGTAPEPEPMSEPELDAEIAADAETETPTVEPEAEVVERPVSLGGDDTPPPHPAETPAEANGAIGEVAGEPVAADQTMHVAQDDDLGDDPMTSGHDPMSDTGDDFSPSDLAADVHTTQDRPGPRSDDGLWTFLAVLIAGGLLAGFGSVLAASEWDYIIAQREMTLNFGMAIAGFFLVIVAGWQLASIWLSKLKQKAGN</sequence>
<dbReference type="GO" id="GO:0009253">
    <property type="term" value="P:peptidoglycan catabolic process"/>
    <property type="evidence" value="ECO:0007669"/>
    <property type="project" value="InterPro"/>
</dbReference>
<dbReference type="AlphaFoldDB" id="A0A495DKK5"/>
<feature type="region of interest" description="Disordered" evidence="5">
    <location>
        <begin position="544"/>
        <end position="585"/>
    </location>
</feature>
<dbReference type="InterPro" id="IPR051018">
    <property type="entry name" value="Bacteriophage_GH24"/>
</dbReference>
<dbReference type="EMBL" id="RBIM01000002">
    <property type="protein sequence ID" value="RKR03141.1"/>
    <property type="molecule type" value="Genomic_DNA"/>
</dbReference>
<evidence type="ECO:0000256" key="2">
    <source>
        <dbReference type="ARBA" id="ARBA00022638"/>
    </source>
</evidence>
<dbReference type="GO" id="GO:0016998">
    <property type="term" value="P:cell wall macromolecule catabolic process"/>
    <property type="evidence" value="ECO:0007669"/>
    <property type="project" value="InterPro"/>
</dbReference>
<dbReference type="GO" id="GO:0003796">
    <property type="term" value="F:lysozyme activity"/>
    <property type="evidence" value="ECO:0007669"/>
    <property type="project" value="UniProtKB-EC"/>
</dbReference>
<keyword evidence="4" id="KW-0378">Hydrolase</keyword>
<dbReference type="Gene3D" id="1.10.530.40">
    <property type="match status" value="1"/>
</dbReference>
<feature type="compositionally biased region" description="Basic and acidic residues" evidence="5">
    <location>
        <begin position="290"/>
        <end position="305"/>
    </location>
</feature>
<comment type="catalytic activity">
    <reaction evidence="4">
        <text>Hydrolysis of (1-&gt;4)-beta-linkages between N-acetylmuramic acid and N-acetyl-D-glucosamine residues in a peptidoglycan and between N-acetyl-D-glucosamine residues in chitodextrins.</text>
        <dbReference type="EC" id="3.2.1.17"/>
    </reaction>
</comment>
<feature type="compositionally biased region" description="Acidic residues" evidence="5">
    <location>
        <begin position="278"/>
        <end position="289"/>
    </location>
</feature>
<evidence type="ECO:0000256" key="1">
    <source>
        <dbReference type="ARBA" id="ARBA00022529"/>
    </source>
</evidence>
<keyword evidence="6" id="KW-0812">Transmembrane</keyword>
<dbReference type="GO" id="GO:0031640">
    <property type="term" value="P:killing of cells of another organism"/>
    <property type="evidence" value="ECO:0007669"/>
    <property type="project" value="UniProtKB-KW"/>
</dbReference>
<keyword evidence="1 4" id="KW-0929">Antimicrobial</keyword>
<evidence type="ECO:0000313" key="8">
    <source>
        <dbReference type="Proteomes" id="UP000273675"/>
    </source>
</evidence>
<comment type="caution">
    <text evidence="7">The sequence shown here is derived from an EMBL/GenBank/DDBJ whole genome shotgun (WGS) entry which is preliminary data.</text>
</comment>
<feature type="region of interest" description="Disordered" evidence="5">
    <location>
        <begin position="485"/>
        <end position="521"/>
    </location>
</feature>
<reference evidence="7 8" key="1">
    <citation type="submission" date="2018-10" db="EMBL/GenBank/DDBJ databases">
        <title>Genomic Encyclopedia of Type Strains, Phase IV (KMG-IV): sequencing the most valuable type-strain genomes for metagenomic binning, comparative biology and taxonomic classification.</title>
        <authorList>
            <person name="Goeker M."/>
        </authorList>
    </citation>
    <scope>NUCLEOTIDE SEQUENCE [LARGE SCALE GENOMIC DNA]</scope>
    <source>
        <strain evidence="7 8">DSM 4734</strain>
    </source>
</reference>
<proteinExistence type="inferred from homology"/>
<feature type="transmembrane region" description="Helical" evidence="6">
    <location>
        <begin position="591"/>
        <end position="613"/>
    </location>
</feature>
<dbReference type="RefSeq" id="WP_121210331.1">
    <property type="nucleotide sequence ID" value="NZ_RBIM01000002.1"/>
</dbReference>
<protein>
    <recommendedName>
        <fullName evidence="4">Lysozyme</fullName>
        <ecNumber evidence="4">3.2.1.17</ecNumber>
    </recommendedName>
</protein>
<dbReference type="Pfam" id="PF00959">
    <property type="entry name" value="Phage_lysozyme"/>
    <property type="match status" value="1"/>
</dbReference>
<evidence type="ECO:0000256" key="4">
    <source>
        <dbReference type="RuleBase" id="RU003788"/>
    </source>
</evidence>
<dbReference type="GO" id="GO:0042742">
    <property type="term" value="P:defense response to bacterium"/>
    <property type="evidence" value="ECO:0007669"/>
    <property type="project" value="UniProtKB-KW"/>
</dbReference>
<dbReference type="SUPFAM" id="SSF53955">
    <property type="entry name" value="Lysozyme-like"/>
    <property type="match status" value="1"/>
</dbReference>